<dbReference type="Pfam" id="PF12833">
    <property type="entry name" value="HTH_18"/>
    <property type="match status" value="1"/>
</dbReference>
<dbReference type="InterPro" id="IPR002818">
    <property type="entry name" value="DJ-1/PfpI"/>
</dbReference>
<evidence type="ECO:0000313" key="5">
    <source>
        <dbReference type="EMBL" id="THV62217.1"/>
    </source>
</evidence>
<dbReference type="InterPro" id="IPR029062">
    <property type="entry name" value="Class_I_gatase-like"/>
</dbReference>
<evidence type="ECO:0000256" key="3">
    <source>
        <dbReference type="ARBA" id="ARBA00023163"/>
    </source>
</evidence>
<sequence>MCTSGRNCMFFVIADKILSLYICTHTERDMKKEGQHTGMKNIVLLALPQVQLLDIAGPWDVFTAANRFLNIDQKDIGYHVYLVSGTSEKVIYSGSGMPLSCSHTIYDVDFPVDTLLVAGTTLSVLEEISHDLYYYLQNIKSDVRRLGSFCVGAFVLAKAGLLDGKQVTTHWKFADTLQKFYPRLEVNVNPFFIRDKPIYTSGGVSSGMDLALALLEGDFGKPLAIEVARHLVLPLKRAGMQSQFGGALPEYEIMSPFTKEVRDFLKDKLNEAVTVEYIAESLNMSPRNFSRVFRKESGMTPGRFLEKMRLDQAKNMLEYTDMSVDMIAVKCGFSNAVSLRRVFLKNISLSPAQYRKGFKTTE</sequence>
<accession>A0ABY2RB60</accession>
<gene>
    <name evidence="5" type="ORF">EK417_06295</name>
</gene>
<evidence type="ECO:0000259" key="4">
    <source>
        <dbReference type="PROSITE" id="PS01124"/>
    </source>
</evidence>
<dbReference type="PANTHER" id="PTHR43130:SF3">
    <property type="entry name" value="HTH-TYPE TRANSCRIPTIONAL REGULATOR RV1931C"/>
    <property type="match status" value="1"/>
</dbReference>
<evidence type="ECO:0000256" key="1">
    <source>
        <dbReference type="ARBA" id="ARBA00023015"/>
    </source>
</evidence>
<dbReference type="CDD" id="cd03137">
    <property type="entry name" value="GATase1_AraC_1"/>
    <property type="match status" value="1"/>
</dbReference>
<name>A0ABY2RB60_9FLAO</name>
<evidence type="ECO:0000313" key="6">
    <source>
        <dbReference type="Proteomes" id="UP000306038"/>
    </source>
</evidence>
<keyword evidence="6" id="KW-1185">Reference proteome</keyword>
<dbReference type="Gene3D" id="3.40.50.880">
    <property type="match status" value="1"/>
</dbReference>
<feature type="domain" description="HTH araC/xylS-type" evidence="4">
    <location>
        <begin position="259"/>
        <end position="357"/>
    </location>
</feature>
<keyword evidence="3" id="KW-0804">Transcription</keyword>
<keyword evidence="2" id="KW-0238">DNA-binding</keyword>
<evidence type="ECO:0000256" key="2">
    <source>
        <dbReference type="ARBA" id="ARBA00023125"/>
    </source>
</evidence>
<proteinExistence type="predicted"/>
<dbReference type="EMBL" id="SDLV01000011">
    <property type="protein sequence ID" value="THV62217.1"/>
    <property type="molecule type" value="Genomic_DNA"/>
</dbReference>
<dbReference type="InterPro" id="IPR052158">
    <property type="entry name" value="INH-QAR"/>
</dbReference>
<organism evidence="5 6">
    <name type="scientific">Chryseobacterium candidae</name>
    <dbReference type="NCBI Taxonomy" id="1978493"/>
    <lineage>
        <taxon>Bacteria</taxon>
        <taxon>Pseudomonadati</taxon>
        <taxon>Bacteroidota</taxon>
        <taxon>Flavobacteriia</taxon>
        <taxon>Flavobacteriales</taxon>
        <taxon>Weeksellaceae</taxon>
        <taxon>Chryseobacterium group</taxon>
        <taxon>Chryseobacterium</taxon>
    </lineage>
</organism>
<dbReference type="Pfam" id="PF01965">
    <property type="entry name" value="DJ-1_PfpI"/>
    <property type="match status" value="1"/>
</dbReference>
<dbReference type="SUPFAM" id="SSF52317">
    <property type="entry name" value="Class I glutamine amidotransferase-like"/>
    <property type="match status" value="1"/>
</dbReference>
<dbReference type="Proteomes" id="UP000306038">
    <property type="component" value="Unassembled WGS sequence"/>
</dbReference>
<dbReference type="Gene3D" id="1.10.10.60">
    <property type="entry name" value="Homeodomain-like"/>
    <property type="match status" value="2"/>
</dbReference>
<dbReference type="PROSITE" id="PS00041">
    <property type="entry name" value="HTH_ARAC_FAMILY_1"/>
    <property type="match status" value="1"/>
</dbReference>
<dbReference type="SUPFAM" id="SSF46689">
    <property type="entry name" value="Homeodomain-like"/>
    <property type="match status" value="2"/>
</dbReference>
<keyword evidence="1" id="KW-0805">Transcription regulation</keyword>
<reference evidence="5 6" key="1">
    <citation type="submission" date="2019-01" db="EMBL/GenBank/DDBJ databases">
        <authorList>
            <person name="B I."/>
            <person name="Ch S."/>
            <person name="Ch V.R."/>
        </authorList>
    </citation>
    <scope>NUCLEOTIDE SEQUENCE [LARGE SCALE GENOMIC DNA]</scope>
    <source>
        <strain evidence="5 6">JC507</strain>
    </source>
</reference>
<dbReference type="SMART" id="SM00342">
    <property type="entry name" value="HTH_ARAC"/>
    <property type="match status" value="1"/>
</dbReference>
<dbReference type="InterPro" id="IPR009057">
    <property type="entry name" value="Homeodomain-like_sf"/>
</dbReference>
<dbReference type="InterPro" id="IPR018060">
    <property type="entry name" value="HTH_AraC"/>
</dbReference>
<protein>
    <submittedName>
        <fullName evidence="5">Helix-turn-helix domain-containing protein</fullName>
    </submittedName>
</protein>
<dbReference type="PANTHER" id="PTHR43130">
    <property type="entry name" value="ARAC-FAMILY TRANSCRIPTIONAL REGULATOR"/>
    <property type="match status" value="1"/>
</dbReference>
<dbReference type="InterPro" id="IPR018062">
    <property type="entry name" value="HTH_AraC-typ_CS"/>
</dbReference>
<comment type="caution">
    <text evidence="5">The sequence shown here is derived from an EMBL/GenBank/DDBJ whole genome shotgun (WGS) entry which is preliminary data.</text>
</comment>
<dbReference type="PROSITE" id="PS01124">
    <property type="entry name" value="HTH_ARAC_FAMILY_2"/>
    <property type="match status" value="1"/>
</dbReference>